<feature type="region of interest" description="Disordered" evidence="17">
    <location>
        <begin position="81"/>
        <end position="158"/>
    </location>
</feature>
<keyword evidence="19" id="KW-1185">Reference proteome</keyword>
<dbReference type="HOGENOM" id="CLU_625697_0_0_1"/>
<evidence type="ECO:0000256" key="3">
    <source>
        <dbReference type="ARBA" id="ARBA00004629"/>
    </source>
</evidence>
<feature type="compositionally biased region" description="Acidic residues" evidence="17">
    <location>
        <begin position="312"/>
        <end position="322"/>
    </location>
</feature>
<reference evidence="19" key="2">
    <citation type="submission" date="2015-01" db="EMBL/GenBank/DDBJ databases">
        <title>Evolutionary Origins and Diversification of the Mycorrhizal Mutualists.</title>
        <authorList>
            <consortium name="DOE Joint Genome Institute"/>
            <consortium name="Mycorrhizal Genomics Consortium"/>
            <person name="Kohler A."/>
            <person name="Kuo A."/>
            <person name="Nagy L.G."/>
            <person name="Floudas D."/>
            <person name="Copeland A."/>
            <person name="Barry K.W."/>
            <person name="Cichocki N."/>
            <person name="Veneault-Fourrey C."/>
            <person name="LaButti K."/>
            <person name="Lindquist E.A."/>
            <person name="Lipzen A."/>
            <person name="Lundell T."/>
            <person name="Morin E."/>
            <person name="Murat C."/>
            <person name="Riley R."/>
            <person name="Ohm R."/>
            <person name="Sun H."/>
            <person name="Tunlid A."/>
            <person name="Henrissat B."/>
            <person name="Grigoriev I.V."/>
            <person name="Hibbett D.S."/>
            <person name="Martin F."/>
        </authorList>
    </citation>
    <scope>NUCLEOTIDE SEQUENCE [LARGE SCALE GENOMIC DNA]</scope>
    <source>
        <strain evidence="19">Zn</strain>
    </source>
</reference>
<dbReference type="Proteomes" id="UP000054321">
    <property type="component" value="Unassembled WGS sequence"/>
</dbReference>
<name>A0A0C3HZZ0_OIDMZ</name>
<dbReference type="InterPro" id="IPR013964">
    <property type="entry name" value="DASH_Ask1"/>
</dbReference>
<keyword evidence="12" id="KW-0995">Kinetochore</keyword>
<evidence type="ECO:0000256" key="14">
    <source>
        <dbReference type="ARBA" id="ARBA00023242"/>
    </source>
</evidence>
<feature type="compositionally biased region" description="Polar residues" evidence="17">
    <location>
        <begin position="196"/>
        <end position="214"/>
    </location>
</feature>
<evidence type="ECO:0000313" key="18">
    <source>
        <dbReference type="EMBL" id="KIN08415.1"/>
    </source>
</evidence>
<feature type="compositionally biased region" description="Basic and acidic residues" evidence="17">
    <location>
        <begin position="295"/>
        <end position="311"/>
    </location>
</feature>
<keyword evidence="14" id="KW-0539">Nucleus</keyword>
<feature type="region of interest" description="Disordered" evidence="17">
    <location>
        <begin position="172"/>
        <end position="258"/>
    </location>
</feature>
<evidence type="ECO:0000313" key="19">
    <source>
        <dbReference type="Proteomes" id="UP000054321"/>
    </source>
</evidence>
<evidence type="ECO:0000256" key="9">
    <source>
        <dbReference type="ARBA" id="ARBA00022701"/>
    </source>
</evidence>
<dbReference type="EMBL" id="KN832870">
    <property type="protein sequence ID" value="KIN08415.1"/>
    <property type="molecule type" value="Genomic_DNA"/>
</dbReference>
<evidence type="ECO:0000256" key="2">
    <source>
        <dbReference type="ARBA" id="ARBA00004186"/>
    </source>
</evidence>
<dbReference type="GO" id="GO:0005874">
    <property type="term" value="C:microtubule"/>
    <property type="evidence" value="ECO:0007669"/>
    <property type="project" value="UniProtKB-KW"/>
</dbReference>
<dbReference type="OrthoDB" id="5573898at2759"/>
<dbReference type="GO" id="GO:0051301">
    <property type="term" value="P:cell division"/>
    <property type="evidence" value="ECO:0007669"/>
    <property type="project" value="UniProtKB-KW"/>
</dbReference>
<dbReference type="GO" id="GO:0072686">
    <property type="term" value="C:mitotic spindle"/>
    <property type="evidence" value="ECO:0007669"/>
    <property type="project" value="InterPro"/>
</dbReference>
<feature type="compositionally biased region" description="Polar residues" evidence="17">
    <location>
        <begin position="124"/>
        <end position="141"/>
    </location>
</feature>
<feature type="region of interest" description="Disordered" evidence="17">
    <location>
        <begin position="273"/>
        <end position="334"/>
    </location>
</feature>
<dbReference type="PANTHER" id="PTHR28200">
    <property type="entry name" value="DASH COMPLEX SUBUNIT ASK1"/>
    <property type="match status" value="1"/>
</dbReference>
<accession>A0A0C3HZZ0</accession>
<reference evidence="18 19" key="1">
    <citation type="submission" date="2014-04" db="EMBL/GenBank/DDBJ databases">
        <authorList>
            <consortium name="DOE Joint Genome Institute"/>
            <person name="Kuo A."/>
            <person name="Martino E."/>
            <person name="Perotto S."/>
            <person name="Kohler A."/>
            <person name="Nagy L.G."/>
            <person name="Floudas D."/>
            <person name="Copeland A."/>
            <person name="Barry K.W."/>
            <person name="Cichocki N."/>
            <person name="Veneault-Fourrey C."/>
            <person name="LaButti K."/>
            <person name="Lindquist E.A."/>
            <person name="Lipzen A."/>
            <person name="Lundell T."/>
            <person name="Morin E."/>
            <person name="Murat C."/>
            <person name="Sun H."/>
            <person name="Tunlid A."/>
            <person name="Henrissat B."/>
            <person name="Grigoriev I.V."/>
            <person name="Hibbett D.S."/>
            <person name="Martin F."/>
            <person name="Nordberg H.P."/>
            <person name="Cantor M.N."/>
            <person name="Hua S.X."/>
        </authorList>
    </citation>
    <scope>NUCLEOTIDE SEQUENCE [LARGE SCALE GENOMIC DNA]</scope>
    <source>
        <strain evidence="18 19">Zn</strain>
    </source>
</reference>
<evidence type="ECO:0000256" key="13">
    <source>
        <dbReference type="ARBA" id="ARBA00023212"/>
    </source>
</evidence>
<keyword evidence="8" id="KW-0132">Cell division</keyword>
<feature type="compositionally biased region" description="Acidic residues" evidence="17">
    <location>
        <begin position="85"/>
        <end position="94"/>
    </location>
</feature>
<evidence type="ECO:0000256" key="12">
    <source>
        <dbReference type="ARBA" id="ARBA00022838"/>
    </source>
</evidence>
<sequence>MSLGSSATARPLALTEELEKLEQSITLTLQEIDHNFSRAHRIVTSSILPIVEQYAEHSKAVWEGSKFWKQFFEASANVSLSGVEEREEEEEDETYTQSPDHASTYETSTTVDETIRADGEEQSYDQTNDSLLENQDVSGSTPRPPRPKSGANFAGYPSPYEQLKNEMKGHSMEEGENYYPPTTPRPKSRLPDMSMTPKTSPFETNARLQSTQKRTGGDVLLHRVLDKNYRIQATPHKTPKVKSSWRDLDSPMSSPPAAAPELRAEIFSSPVRLAYNPSHPPRTPGISVQTPAKGKAKDITVSKKKKDKDEITWESDSDEDPEGVYAELGMSPPKTIQFSMPQSKLMQTPAREASKQIVQDLLATAGVGFDDTGAEDSPSVVAMKGDLDDSF</sequence>
<evidence type="ECO:0000256" key="4">
    <source>
        <dbReference type="ARBA" id="ARBA00010731"/>
    </source>
</evidence>
<feature type="compositionally biased region" description="Polar residues" evidence="17">
    <location>
        <begin position="95"/>
        <end position="112"/>
    </location>
</feature>
<keyword evidence="13" id="KW-0206">Cytoskeleton</keyword>
<protein>
    <recommendedName>
        <fullName evidence="5">DASH complex subunit ASK1</fullName>
    </recommendedName>
</protein>
<evidence type="ECO:0000256" key="15">
    <source>
        <dbReference type="ARBA" id="ARBA00023306"/>
    </source>
</evidence>
<evidence type="ECO:0000256" key="1">
    <source>
        <dbReference type="ARBA" id="ARBA00004123"/>
    </source>
</evidence>
<dbReference type="GO" id="GO:0042729">
    <property type="term" value="C:DASH complex"/>
    <property type="evidence" value="ECO:0007669"/>
    <property type="project" value="InterPro"/>
</dbReference>
<proteinExistence type="inferred from homology"/>
<evidence type="ECO:0000256" key="6">
    <source>
        <dbReference type="ARBA" id="ARBA00022454"/>
    </source>
</evidence>
<dbReference type="AlphaFoldDB" id="A0A0C3HZZ0"/>
<dbReference type="Pfam" id="PF08655">
    <property type="entry name" value="DASH_Ask1"/>
    <property type="match status" value="1"/>
</dbReference>
<evidence type="ECO:0000256" key="5">
    <source>
        <dbReference type="ARBA" id="ARBA00014520"/>
    </source>
</evidence>
<keyword evidence="6" id="KW-0158">Chromosome</keyword>
<keyword evidence="10" id="KW-0498">Mitosis</keyword>
<dbReference type="InParanoid" id="A0A0C3HZZ0"/>
<evidence type="ECO:0000256" key="7">
    <source>
        <dbReference type="ARBA" id="ARBA00022490"/>
    </source>
</evidence>
<evidence type="ECO:0000256" key="11">
    <source>
        <dbReference type="ARBA" id="ARBA00022829"/>
    </source>
</evidence>
<comment type="subcellular location">
    <subcellularLocation>
        <location evidence="3">Chromosome</location>
        <location evidence="3">Centromere</location>
        <location evidence="3">Kinetochore</location>
    </subcellularLocation>
    <subcellularLocation>
        <location evidence="2">Cytoplasm</location>
        <location evidence="2">Cytoskeleton</location>
        <location evidence="2">Spindle</location>
    </subcellularLocation>
    <subcellularLocation>
        <location evidence="1">Nucleus</location>
    </subcellularLocation>
</comment>
<keyword evidence="15" id="KW-0131">Cell cycle</keyword>
<dbReference type="STRING" id="913774.A0A0C3HZZ0"/>
<organism evidence="18 19">
    <name type="scientific">Oidiodendron maius (strain Zn)</name>
    <dbReference type="NCBI Taxonomy" id="913774"/>
    <lineage>
        <taxon>Eukaryota</taxon>
        <taxon>Fungi</taxon>
        <taxon>Dikarya</taxon>
        <taxon>Ascomycota</taxon>
        <taxon>Pezizomycotina</taxon>
        <taxon>Leotiomycetes</taxon>
        <taxon>Leotiomycetes incertae sedis</taxon>
        <taxon>Myxotrichaceae</taxon>
        <taxon>Oidiodendron</taxon>
    </lineage>
</organism>
<evidence type="ECO:0000256" key="16">
    <source>
        <dbReference type="ARBA" id="ARBA00023328"/>
    </source>
</evidence>
<keyword evidence="16" id="KW-0137">Centromere</keyword>
<keyword evidence="11" id="KW-0159">Chromosome partition</keyword>
<keyword evidence="7" id="KW-0963">Cytoplasm</keyword>
<dbReference type="GO" id="GO:0008608">
    <property type="term" value="P:attachment of spindle microtubules to kinetochore"/>
    <property type="evidence" value="ECO:0007669"/>
    <property type="project" value="InterPro"/>
</dbReference>
<gene>
    <name evidence="18" type="ORF">OIDMADRAFT_152710</name>
</gene>
<feature type="region of interest" description="Disordered" evidence="17">
    <location>
        <begin position="368"/>
        <end position="391"/>
    </location>
</feature>
<feature type="compositionally biased region" description="Basic and acidic residues" evidence="17">
    <location>
        <begin position="220"/>
        <end position="229"/>
    </location>
</feature>
<comment type="similarity">
    <text evidence="4">Belongs to the DASH complex ASK1 family.</text>
</comment>
<dbReference type="GO" id="GO:0044732">
    <property type="term" value="C:mitotic spindle pole body"/>
    <property type="evidence" value="ECO:0007669"/>
    <property type="project" value="TreeGrafter"/>
</dbReference>
<evidence type="ECO:0000256" key="10">
    <source>
        <dbReference type="ARBA" id="ARBA00022776"/>
    </source>
</evidence>
<dbReference type="PANTHER" id="PTHR28200:SF1">
    <property type="entry name" value="DASH COMPLEX SUBUNIT ASK1"/>
    <property type="match status" value="1"/>
</dbReference>
<keyword evidence="9" id="KW-0493">Microtubule</keyword>
<evidence type="ECO:0000256" key="8">
    <source>
        <dbReference type="ARBA" id="ARBA00022618"/>
    </source>
</evidence>
<evidence type="ECO:0000256" key="17">
    <source>
        <dbReference type="SAM" id="MobiDB-lite"/>
    </source>
</evidence>